<reference evidence="2" key="1">
    <citation type="journal article" date="2009" name="PLoS Genet.">
        <title>Sequencing, mapping, and analysis of 27,455 maize full-length cDNAs.</title>
        <authorList>
            <person name="Soderlund C."/>
            <person name="Descour A."/>
            <person name="Kudrna D."/>
            <person name="Bomhoff M."/>
            <person name="Boyd L."/>
            <person name="Currie J."/>
            <person name="Angelova A."/>
            <person name="Collura K."/>
            <person name="Wissotski M."/>
            <person name="Ashley E."/>
            <person name="Morrow D."/>
            <person name="Fernandes J."/>
            <person name="Walbot V."/>
            <person name="Yu Y."/>
        </authorList>
    </citation>
    <scope>NUCLEOTIDE SEQUENCE</scope>
    <source>
        <strain evidence="2">B73</strain>
    </source>
</reference>
<evidence type="ECO:0000313" key="2">
    <source>
        <dbReference type="EMBL" id="ACR36030.1"/>
    </source>
</evidence>
<organism evidence="2">
    <name type="scientific">Zea mays</name>
    <name type="common">Maize</name>
    <dbReference type="NCBI Taxonomy" id="4577"/>
    <lineage>
        <taxon>Eukaryota</taxon>
        <taxon>Viridiplantae</taxon>
        <taxon>Streptophyta</taxon>
        <taxon>Embryophyta</taxon>
        <taxon>Tracheophyta</taxon>
        <taxon>Spermatophyta</taxon>
        <taxon>Magnoliopsida</taxon>
        <taxon>Liliopsida</taxon>
        <taxon>Poales</taxon>
        <taxon>Poaceae</taxon>
        <taxon>PACMAD clade</taxon>
        <taxon>Panicoideae</taxon>
        <taxon>Andropogonodae</taxon>
        <taxon>Andropogoneae</taxon>
        <taxon>Tripsacinae</taxon>
        <taxon>Zea</taxon>
    </lineage>
</organism>
<accession>C4J4D0</accession>
<feature type="compositionally biased region" description="Basic and acidic residues" evidence="1">
    <location>
        <begin position="322"/>
        <end position="345"/>
    </location>
</feature>
<reference evidence="2" key="2">
    <citation type="submission" date="2012-06" db="EMBL/GenBank/DDBJ databases">
        <authorList>
            <person name="Yu Y."/>
            <person name="Currie J."/>
            <person name="Lomeli R."/>
            <person name="Angelova A."/>
            <person name="Collura K."/>
            <person name="Wissotski M."/>
            <person name="Campos D."/>
            <person name="Kudrna D."/>
            <person name="Golser W."/>
            <person name="Ashely E."/>
            <person name="Descour A."/>
            <person name="Fernandes J."/>
            <person name="Soderlund C."/>
            <person name="Walbot V."/>
        </authorList>
    </citation>
    <scope>NUCLEOTIDE SEQUENCE</scope>
    <source>
        <strain evidence="2">B73</strain>
    </source>
</reference>
<evidence type="ECO:0000256" key="1">
    <source>
        <dbReference type="SAM" id="MobiDB-lite"/>
    </source>
</evidence>
<name>C4J4D0_MAIZE</name>
<protein>
    <submittedName>
        <fullName evidence="2">Uncharacterized protein</fullName>
    </submittedName>
</protein>
<feature type="region of interest" description="Disordered" evidence="1">
    <location>
        <begin position="319"/>
        <end position="345"/>
    </location>
</feature>
<dbReference type="AlphaFoldDB" id="C4J4D0"/>
<sequence length="363" mass="38644">MTPQAEAIYNKLVNDVALLPDLALAAGEHADGAHLDHGRGEVGEELVPVGARGVAEHVGAGGRVGEQLGVGVEEAPALGHVGVVAQVEGAEAAGVHLDQGGVVVQAGALGAEARHVRAVQLRVGVAGVVQAREVVEAVGEGEAVRRADGVAGRQHRQVPGVQALGAEQLGQLREVARGRRQLVGLVGDGHPAVPPPQRDRPERALAQPHCVPGHESQHVGAGDGVRARLLHRGLDPLDEAEAAQRQVRLRVLLRGVVRRGVEEHRAVAPPDEAVVEVHPEERPGEAGRDGERAHHLLPHDVLHAGARLAVEPLVQLRRRRERREQQRQESRPGRHPRSSELDQRTEKKGRLYCFCFSPSAGLS</sequence>
<dbReference type="EMBL" id="BT085677">
    <property type="protein sequence ID" value="ACR36030.1"/>
    <property type="molecule type" value="mRNA"/>
</dbReference>
<proteinExistence type="evidence at transcript level"/>